<reference evidence="3" key="1">
    <citation type="submission" date="2016-11" db="EMBL/GenBank/DDBJ databases">
        <authorList>
            <person name="Varghese N."/>
            <person name="Submissions S."/>
        </authorList>
    </citation>
    <scope>NUCLEOTIDE SEQUENCE [LARGE SCALE GENOMIC DNA]</scope>
    <source>
        <strain evidence="3">DSM 16219</strain>
    </source>
</reference>
<dbReference type="EMBL" id="FQZU01000027">
    <property type="protein sequence ID" value="SHK56635.1"/>
    <property type="molecule type" value="Genomic_DNA"/>
</dbReference>
<evidence type="ECO:0000256" key="1">
    <source>
        <dbReference type="SAM" id="Phobius"/>
    </source>
</evidence>
<keyword evidence="1" id="KW-0812">Transmembrane</keyword>
<keyword evidence="3" id="KW-1185">Reference proteome</keyword>
<keyword evidence="1" id="KW-0472">Membrane</keyword>
<accession>A0A1M6TI17</accession>
<sequence>MLLFVLSQTCCKAGTESHGSASADSRVACRKYLLKGDLMKKKAVLITIILVVLGCVPAMAQMVELADSDLELITGQASDIGVPQTFESADASQIRRNFELGALDMDSVIQNLKGTEFELPRTTISIESISTSTPLGAIDVRGINVDMEAGTKVRFF</sequence>
<dbReference type="AlphaFoldDB" id="A0A1M6TI17"/>
<feature type="transmembrane region" description="Helical" evidence="1">
    <location>
        <begin position="43"/>
        <end position="63"/>
    </location>
</feature>
<evidence type="ECO:0000313" key="3">
    <source>
        <dbReference type="Proteomes" id="UP000183994"/>
    </source>
</evidence>
<gene>
    <name evidence="2" type="ORF">SAMN02745216_03687</name>
</gene>
<dbReference type="Proteomes" id="UP000183994">
    <property type="component" value="Unassembled WGS sequence"/>
</dbReference>
<name>A0A1M6TI17_9BACT</name>
<keyword evidence="1" id="KW-1133">Transmembrane helix</keyword>
<protein>
    <submittedName>
        <fullName evidence="2">Uncharacterized protein</fullName>
    </submittedName>
</protein>
<organism evidence="2 3">
    <name type="scientific">Desulfatibacillum alkenivorans DSM 16219</name>
    <dbReference type="NCBI Taxonomy" id="1121393"/>
    <lineage>
        <taxon>Bacteria</taxon>
        <taxon>Pseudomonadati</taxon>
        <taxon>Thermodesulfobacteriota</taxon>
        <taxon>Desulfobacteria</taxon>
        <taxon>Desulfobacterales</taxon>
        <taxon>Desulfatibacillaceae</taxon>
        <taxon>Desulfatibacillum</taxon>
    </lineage>
</organism>
<proteinExistence type="predicted"/>
<evidence type="ECO:0000313" key="2">
    <source>
        <dbReference type="EMBL" id="SHK56635.1"/>
    </source>
</evidence>